<dbReference type="EMBL" id="BBMT01000009">
    <property type="protein sequence ID" value="GAL36111.1"/>
    <property type="molecule type" value="Genomic_DNA"/>
</dbReference>
<proteinExistence type="predicted"/>
<comment type="caution">
    <text evidence="1">The sequence shown here is derived from an EMBL/GenBank/DDBJ whole genome shotgun (WGS) entry which is preliminary data.</text>
</comment>
<evidence type="ECO:0000313" key="2">
    <source>
        <dbReference type="Proteomes" id="UP000029224"/>
    </source>
</evidence>
<evidence type="ECO:0000313" key="1">
    <source>
        <dbReference type="EMBL" id="GAL36111.1"/>
    </source>
</evidence>
<protein>
    <submittedName>
        <fullName evidence="1">Uncharacterized protein</fullName>
    </submittedName>
</protein>
<gene>
    <name evidence="1" type="ORF">JCM19240_1553</name>
</gene>
<sequence length="42" mass="4656">MKDGVAVNLKEIRYVLISGTHKAKLVDLQSVLRFVFAVVSIP</sequence>
<dbReference type="Proteomes" id="UP000029224">
    <property type="component" value="Unassembled WGS sequence"/>
</dbReference>
<reference evidence="1 2" key="1">
    <citation type="submission" date="2014-09" db="EMBL/GenBank/DDBJ databases">
        <title>Vibrio maritimus JCM 19240. (C210) whole genome shotgun sequence.</title>
        <authorList>
            <person name="Sawabe T."/>
            <person name="Meirelles P."/>
            <person name="Nakanishi M."/>
            <person name="Sayaka M."/>
            <person name="Hattori M."/>
            <person name="Ohkuma M."/>
        </authorList>
    </citation>
    <scope>NUCLEOTIDE SEQUENCE [LARGE SCALE GENOMIC DNA]</scope>
    <source>
        <strain evidence="1 2">JCM 19240</strain>
    </source>
</reference>
<dbReference type="AlphaFoldDB" id="A0A090T859"/>
<reference evidence="1 2" key="2">
    <citation type="submission" date="2014-09" db="EMBL/GenBank/DDBJ databases">
        <authorList>
            <consortium name="NBRP consortium"/>
            <person name="Sawabe T."/>
            <person name="Meirelles P."/>
            <person name="Nakanishi M."/>
            <person name="Sayaka M."/>
            <person name="Hattori M."/>
            <person name="Ohkuma M."/>
        </authorList>
    </citation>
    <scope>NUCLEOTIDE SEQUENCE [LARGE SCALE GENOMIC DNA]</scope>
    <source>
        <strain evidence="1 2">JCM 19240</strain>
    </source>
</reference>
<name>A0A090T859_9VIBR</name>
<accession>A0A090T859</accession>
<keyword evidence="2" id="KW-1185">Reference proteome</keyword>
<organism evidence="1 2">
    <name type="scientific">Vibrio maritimus</name>
    <dbReference type="NCBI Taxonomy" id="990268"/>
    <lineage>
        <taxon>Bacteria</taxon>
        <taxon>Pseudomonadati</taxon>
        <taxon>Pseudomonadota</taxon>
        <taxon>Gammaproteobacteria</taxon>
        <taxon>Vibrionales</taxon>
        <taxon>Vibrionaceae</taxon>
        <taxon>Vibrio</taxon>
    </lineage>
</organism>